<gene>
    <name evidence="2" type="ORF">IAB93_04855</name>
</gene>
<dbReference type="Proteomes" id="UP000823597">
    <property type="component" value="Unassembled WGS sequence"/>
</dbReference>
<reference evidence="2" key="1">
    <citation type="submission" date="2020-10" db="EMBL/GenBank/DDBJ databases">
        <authorList>
            <person name="Gilroy R."/>
        </authorList>
    </citation>
    <scope>NUCLEOTIDE SEQUENCE</scope>
    <source>
        <strain evidence="2">10037</strain>
    </source>
</reference>
<keyword evidence="1" id="KW-0732">Signal</keyword>
<sequence length="108" mass="12338">MKRIVVFFTLLLLAFGGNKALAQDKKDWGNIYVDASFFYSMGDVTGNGIFENVSVKYRLPETPDVIYLSWGVTNKELKSGYPQMHTVMVGIGTDVLRFKKTDSRIKYW</sequence>
<dbReference type="EMBL" id="JADIME010000049">
    <property type="protein sequence ID" value="MBO8465310.1"/>
    <property type="molecule type" value="Genomic_DNA"/>
</dbReference>
<comment type="caution">
    <text evidence="2">The sequence shown here is derived from an EMBL/GenBank/DDBJ whole genome shotgun (WGS) entry which is preliminary data.</text>
</comment>
<protein>
    <submittedName>
        <fullName evidence="2">Uncharacterized protein</fullName>
    </submittedName>
</protein>
<evidence type="ECO:0000313" key="3">
    <source>
        <dbReference type="Proteomes" id="UP000823597"/>
    </source>
</evidence>
<evidence type="ECO:0000313" key="2">
    <source>
        <dbReference type="EMBL" id="MBO8465310.1"/>
    </source>
</evidence>
<dbReference type="AlphaFoldDB" id="A0A9D9I457"/>
<feature type="chain" id="PRO_5038912129" evidence="1">
    <location>
        <begin position="23"/>
        <end position="108"/>
    </location>
</feature>
<evidence type="ECO:0000256" key="1">
    <source>
        <dbReference type="SAM" id="SignalP"/>
    </source>
</evidence>
<accession>A0A9D9I457</accession>
<name>A0A9D9I457_9BACT</name>
<feature type="signal peptide" evidence="1">
    <location>
        <begin position="1"/>
        <end position="22"/>
    </location>
</feature>
<organism evidence="2 3">
    <name type="scientific">Candidatus Merdivivens pullistercoris</name>
    <dbReference type="NCBI Taxonomy" id="2840873"/>
    <lineage>
        <taxon>Bacteria</taxon>
        <taxon>Pseudomonadati</taxon>
        <taxon>Bacteroidota</taxon>
        <taxon>Bacteroidia</taxon>
        <taxon>Bacteroidales</taxon>
        <taxon>Muribaculaceae</taxon>
        <taxon>Muribaculaceae incertae sedis</taxon>
        <taxon>Candidatus Merdivivens</taxon>
    </lineage>
</organism>
<reference evidence="2" key="2">
    <citation type="journal article" date="2021" name="PeerJ">
        <title>Extensive microbial diversity within the chicken gut microbiome revealed by metagenomics and culture.</title>
        <authorList>
            <person name="Gilroy R."/>
            <person name="Ravi A."/>
            <person name="Getino M."/>
            <person name="Pursley I."/>
            <person name="Horton D.L."/>
            <person name="Alikhan N.F."/>
            <person name="Baker D."/>
            <person name="Gharbi K."/>
            <person name="Hall N."/>
            <person name="Watson M."/>
            <person name="Adriaenssens E.M."/>
            <person name="Foster-Nyarko E."/>
            <person name="Jarju S."/>
            <person name="Secka A."/>
            <person name="Antonio M."/>
            <person name="Oren A."/>
            <person name="Chaudhuri R.R."/>
            <person name="La Ragione R."/>
            <person name="Hildebrand F."/>
            <person name="Pallen M.J."/>
        </authorList>
    </citation>
    <scope>NUCLEOTIDE SEQUENCE</scope>
    <source>
        <strain evidence="2">10037</strain>
    </source>
</reference>
<proteinExistence type="predicted"/>